<evidence type="ECO:0000256" key="7">
    <source>
        <dbReference type="ARBA" id="ARBA00022833"/>
    </source>
</evidence>
<dbReference type="InterPro" id="IPR045191">
    <property type="entry name" value="MBR1/2-like"/>
</dbReference>
<organism evidence="11 12">
    <name type="scientific">Trapa incisa</name>
    <dbReference type="NCBI Taxonomy" id="236973"/>
    <lineage>
        <taxon>Eukaryota</taxon>
        <taxon>Viridiplantae</taxon>
        <taxon>Streptophyta</taxon>
        <taxon>Embryophyta</taxon>
        <taxon>Tracheophyta</taxon>
        <taxon>Spermatophyta</taxon>
        <taxon>Magnoliopsida</taxon>
        <taxon>eudicotyledons</taxon>
        <taxon>Gunneridae</taxon>
        <taxon>Pentapetalae</taxon>
        <taxon>rosids</taxon>
        <taxon>malvids</taxon>
        <taxon>Myrtales</taxon>
        <taxon>Lythraceae</taxon>
        <taxon>Trapa</taxon>
    </lineage>
</organism>
<feature type="transmembrane region" description="Helical" evidence="9">
    <location>
        <begin position="20"/>
        <end position="39"/>
    </location>
</feature>
<evidence type="ECO:0000256" key="5">
    <source>
        <dbReference type="ARBA" id="ARBA00022771"/>
    </source>
</evidence>
<comment type="caution">
    <text evidence="11">The sequence shown here is derived from an EMBL/GenBank/DDBJ whole genome shotgun (WGS) entry which is preliminary data.</text>
</comment>
<evidence type="ECO:0000256" key="3">
    <source>
        <dbReference type="ARBA" id="ARBA00022679"/>
    </source>
</evidence>
<keyword evidence="6" id="KW-0833">Ubl conjugation pathway</keyword>
<keyword evidence="4" id="KW-0479">Metal-binding</keyword>
<keyword evidence="5 8" id="KW-0863">Zinc-finger</keyword>
<dbReference type="InterPro" id="IPR001841">
    <property type="entry name" value="Znf_RING"/>
</dbReference>
<reference evidence="11 12" key="1">
    <citation type="journal article" date="2023" name="Hortic Res">
        <title>Pangenome of water caltrop reveals structural variations and asymmetric subgenome divergence after allopolyploidization.</title>
        <authorList>
            <person name="Zhang X."/>
            <person name="Chen Y."/>
            <person name="Wang L."/>
            <person name="Yuan Y."/>
            <person name="Fang M."/>
            <person name="Shi L."/>
            <person name="Lu R."/>
            <person name="Comes H.P."/>
            <person name="Ma Y."/>
            <person name="Chen Y."/>
            <person name="Huang G."/>
            <person name="Zhou Y."/>
            <person name="Zheng Z."/>
            <person name="Qiu Y."/>
        </authorList>
    </citation>
    <scope>NUCLEOTIDE SEQUENCE [LARGE SCALE GENOMIC DNA]</scope>
    <source>
        <tissue evidence="11">Roots</tissue>
    </source>
</reference>
<evidence type="ECO:0000256" key="4">
    <source>
        <dbReference type="ARBA" id="ARBA00022723"/>
    </source>
</evidence>
<dbReference type="SUPFAM" id="SSF57850">
    <property type="entry name" value="RING/U-box"/>
    <property type="match status" value="1"/>
</dbReference>
<keyword evidence="9" id="KW-0812">Transmembrane</keyword>
<keyword evidence="12" id="KW-1185">Reference proteome</keyword>
<dbReference type="EMBL" id="JAXIOK010000017">
    <property type="protein sequence ID" value="KAK4751005.1"/>
    <property type="molecule type" value="Genomic_DNA"/>
</dbReference>
<evidence type="ECO:0000256" key="6">
    <source>
        <dbReference type="ARBA" id="ARBA00022786"/>
    </source>
</evidence>
<dbReference type="GO" id="GO:0008270">
    <property type="term" value="F:zinc ion binding"/>
    <property type="evidence" value="ECO:0007669"/>
    <property type="project" value="UniProtKB-KW"/>
</dbReference>
<name>A0AAN7JNX3_9MYRT</name>
<dbReference type="InterPro" id="IPR013083">
    <property type="entry name" value="Znf_RING/FYVE/PHD"/>
</dbReference>
<sequence length="172" mass="19596">MARPRWGSILFSNLIDPSKMGGCIVAGAIFLTLVLQIMAPRGNRSKTVLSRILDVFDRHRGWRLDVDHMSYEQLLELGNKIGNVNTGLKDDEIDRCIRRIMLTNLSDLIYHFPAKTDWKCSICQEEYEVENELGMLECGHGYHFGCVEKWLLQKNVCPICKSEAVPRTSGSH</sequence>
<evidence type="ECO:0000256" key="1">
    <source>
        <dbReference type="ARBA" id="ARBA00000900"/>
    </source>
</evidence>
<dbReference type="GO" id="GO:0061630">
    <property type="term" value="F:ubiquitin protein ligase activity"/>
    <property type="evidence" value="ECO:0007669"/>
    <property type="project" value="UniProtKB-EC"/>
</dbReference>
<dbReference type="PROSITE" id="PS50089">
    <property type="entry name" value="ZF_RING_2"/>
    <property type="match status" value="1"/>
</dbReference>
<dbReference type="Gene3D" id="3.30.40.10">
    <property type="entry name" value="Zinc/RING finger domain, C3HC4 (zinc finger)"/>
    <property type="match status" value="1"/>
</dbReference>
<keyword evidence="9" id="KW-0472">Membrane</keyword>
<dbReference type="EC" id="2.3.2.27" evidence="2"/>
<keyword evidence="3" id="KW-0808">Transferase</keyword>
<protein>
    <recommendedName>
        <fullName evidence="2">RING-type E3 ubiquitin transferase</fullName>
        <ecNumber evidence="2">2.3.2.27</ecNumber>
    </recommendedName>
</protein>
<evidence type="ECO:0000313" key="11">
    <source>
        <dbReference type="EMBL" id="KAK4751005.1"/>
    </source>
</evidence>
<evidence type="ECO:0000256" key="2">
    <source>
        <dbReference type="ARBA" id="ARBA00012483"/>
    </source>
</evidence>
<keyword evidence="7" id="KW-0862">Zinc</keyword>
<comment type="catalytic activity">
    <reaction evidence="1">
        <text>S-ubiquitinyl-[E2 ubiquitin-conjugating enzyme]-L-cysteine + [acceptor protein]-L-lysine = [E2 ubiquitin-conjugating enzyme]-L-cysteine + N(6)-ubiquitinyl-[acceptor protein]-L-lysine.</text>
        <dbReference type="EC" id="2.3.2.27"/>
    </reaction>
</comment>
<gene>
    <name evidence="11" type="ORF">SAY87_004487</name>
</gene>
<keyword evidence="9" id="KW-1133">Transmembrane helix</keyword>
<evidence type="ECO:0000256" key="8">
    <source>
        <dbReference type="PROSITE-ProRule" id="PRU00175"/>
    </source>
</evidence>
<dbReference type="PANTHER" id="PTHR22937:SF122">
    <property type="entry name" value="RING-TYPE E3 UBIQUITIN TRANSFERASE"/>
    <property type="match status" value="1"/>
</dbReference>
<evidence type="ECO:0000313" key="12">
    <source>
        <dbReference type="Proteomes" id="UP001345219"/>
    </source>
</evidence>
<dbReference type="Proteomes" id="UP001345219">
    <property type="component" value="Chromosome 4"/>
</dbReference>
<dbReference type="PANTHER" id="PTHR22937">
    <property type="entry name" value="E3 UBIQUITIN-PROTEIN LIGASE RNF165"/>
    <property type="match status" value="1"/>
</dbReference>
<evidence type="ECO:0000259" key="10">
    <source>
        <dbReference type="PROSITE" id="PS50089"/>
    </source>
</evidence>
<dbReference type="AlphaFoldDB" id="A0AAN7JNX3"/>
<accession>A0AAN7JNX3</accession>
<evidence type="ECO:0000256" key="9">
    <source>
        <dbReference type="SAM" id="Phobius"/>
    </source>
</evidence>
<feature type="domain" description="RING-type" evidence="10">
    <location>
        <begin position="120"/>
        <end position="161"/>
    </location>
</feature>
<proteinExistence type="predicted"/>
<dbReference type="SMART" id="SM00184">
    <property type="entry name" value="RING"/>
    <property type="match status" value="1"/>
</dbReference>
<dbReference type="Pfam" id="PF13639">
    <property type="entry name" value="zf-RING_2"/>
    <property type="match status" value="1"/>
</dbReference>